<evidence type="ECO:0008006" key="4">
    <source>
        <dbReference type="Google" id="ProtNLM"/>
    </source>
</evidence>
<feature type="transmembrane region" description="Helical" evidence="1">
    <location>
        <begin position="6"/>
        <end position="24"/>
    </location>
</feature>
<feature type="transmembrane region" description="Helical" evidence="1">
    <location>
        <begin position="36"/>
        <end position="56"/>
    </location>
</feature>
<gene>
    <name evidence="2" type="ORF">JOF39_003290</name>
</gene>
<sequence length="136" mass="15635">MNITLYPWLVTVAVIVLLSLKTLFQRRSEFKKFIPGLWLLVGFVLLGPVGSLGWTLRMGDSYDPFFDMPFALNFALIVFSRFDPMGLFSGEEPLEGTWLKKTVDGKFIYWFIEGCVWLGLALFFFPLAMDIFRSSL</sequence>
<proteinExistence type="predicted"/>
<reference evidence="2 3" key="1">
    <citation type="submission" date="2021-03" db="EMBL/GenBank/DDBJ databases">
        <title>Sequencing the genomes of 1000 actinobacteria strains.</title>
        <authorList>
            <person name="Klenk H.-P."/>
        </authorList>
    </citation>
    <scope>NUCLEOTIDE SEQUENCE [LARGE SCALE GENOMIC DNA]</scope>
    <source>
        <strain evidence="2 3">DSM 20168</strain>
    </source>
</reference>
<keyword evidence="1" id="KW-0472">Membrane</keyword>
<protein>
    <recommendedName>
        <fullName evidence="4">Lycopene cyclase domain-containing protein</fullName>
    </recommendedName>
</protein>
<keyword evidence="1" id="KW-0812">Transmembrane</keyword>
<accession>A0ABS4XUL1</accession>
<organism evidence="2 3">
    <name type="scientific">Glutamicibacter protophormiae</name>
    <name type="common">Brevibacterium protophormiae</name>
    <dbReference type="NCBI Taxonomy" id="37930"/>
    <lineage>
        <taxon>Bacteria</taxon>
        <taxon>Bacillati</taxon>
        <taxon>Actinomycetota</taxon>
        <taxon>Actinomycetes</taxon>
        <taxon>Micrococcales</taxon>
        <taxon>Micrococcaceae</taxon>
        <taxon>Glutamicibacter</taxon>
    </lineage>
</organism>
<feature type="transmembrane region" description="Helical" evidence="1">
    <location>
        <begin position="107"/>
        <end position="128"/>
    </location>
</feature>
<keyword evidence="1" id="KW-1133">Transmembrane helix</keyword>
<keyword evidence="3" id="KW-1185">Reference proteome</keyword>
<dbReference type="EMBL" id="JAGIOJ010000001">
    <property type="protein sequence ID" value="MBP2400209.1"/>
    <property type="molecule type" value="Genomic_DNA"/>
</dbReference>
<name>A0ABS4XUL1_GLUPR</name>
<dbReference type="RefSeq" id="WP_188946593.1">
    <property type="nucleotide sequence ID" value="NZ_BMPH01000001.1"/>
</dbReference>
<evidence type="ECO:0000313" key="3">
    <source>
        <dbReference type="Proteomes" id="UP001195422"/>
    </source>
</evidence>
<evidence type="ECO:0000313" key="2">
    <source>
        <dbReference type="EMBL" id="MBP2400209.1"/>
    </source>
</evidence>
<dbReference type="Proteomes" id="UP001195422">
    <property type="component" value="Unassembled WGS sequence"/>
</dbReference>
<comment type="caution">
    <text evidence="2">The sequence shown here is derived from an EMBL/GenBank/DDBJ whole genome shotgun (WGS) entry which is preliminary data.</text>
</comment>
<evidence type="ECO:0000256" key="1">
    <source>
        <dbReference type="SAM" id="Phobius"/>
    </source>
</evidence>